<evidence type="ECO:0000313" key="1">
    <source>
        <dbReference type="EMBL" id="CDR13015.1"/>
    </source>
</evidence>
<proteinExistence type="predicted"/>
<protein>
    <submittedName>
        <fullName evidence="1">Uncharacterized protein</fullName>
    </submittedName>
</protein>
<reference evidence="1" key="1">
    <citation type="submission" date="2014-05" db="EMBL/GenBank/DDBJ databases">
        <authorList>
            <person name="Horn Fabian"/>
        </authorList>
    </citation>
    <scope>NUCLEOTIDE SEQUENCE</scope>
</reference>
<dbReference type="PATRIC" id="fig|576784.4.peg.8060"/>
<dbReference type="AlphaFoldDB" id="A0A060ZYM3"/>
<organism evidence="1">
    <name type="scientific">Streptomyces iranensis</name>
    <dbReference type="NCBI Taxonomy" id="576784"/>
    <lineage>
        <taxon>Bacteria</taxon>
        <taxon>Bacillati</taxon>
        <taxon>Actinomycetota</taxon>
        <taxon>Actinomycetes</taxon>
        <taxon>Kitasatosporales</taxon>
        <taxon>Streptomycetaceae</taxon>
        <taxon>Streptomyces</taxon>
        <taxon>Streptomyces violaceusniger group</taxon>
    </lineage>
</organism>
<name>A0A060ZYM3_9ACTN</name>
<gene>
    <name evidence="1" type="ORF">SIRAN7865</name>
</gene>
<dbReference type="HOGENOM" id="CLU_2384901_0_0_11"/>
<sequence length="94" mass="9877">MGADRSAGRAAGRLTTSEARAVVELLRREGSDAAAELAAGLAQCVTLSGILGIRISPQCAMRLAVGCVSSALTRSMLTATAVRTCWTWVLDWLR</sequence>
<dbReference type="EMBL" id="LK022848">
    <property type="protein sequence ID" value="CDR13015.1"/>
    <property type="molecule type" value="Genomic_DNA"/>
</dbReference>
<accession>A0A060ZYM3</accession>